<feature type="compositionally biased region" description="Polar residues" evidence="1">
    <location>
        <begin position="37"/>
        <end position="47"/>
    </location>
</feature>
<dbReference type="GO" id="GO:0005576">
    <property type="term" value="C:extracellular region"/>
    <property type="evidence" value="ECO:0007669"/>
    <property type="project" value="TreeGrafter"/>
</dbReference>
<evidence type="ECO:0000259" key="3">
    <source>
        <dbReference type="Pfam" id="PF02470"/>
    </source>
</evidence>
<name>H5U070_9ACTN</name>
<dbReference type="PANTHER" id="PTHR33371">
    <property type="entry name" value="INTERMEMBRANE PHOSPHOLIPID TRANSPORT SYSTEM BINDING PROTEIN MLAD-RELATED"/>
    <property type="match status" value="1"/>
</dbReference>
<dbReference type="PANTHER" id="PTHR33371:SF15">
    <property type="entry name" value="LIPOPROTEIN LPRN"/>
    <property type="match status" value="1"/>
</dbReference>
<dbReference type="Proteomes" id="UP000005845">
    <property type="component" value="Unassembled WGS sequence"/>
</dbReference>
<dbReference type="Pfam" id="PF11887">
    <property type="entry name" value="Mce4_CUP1"/>
    <property type="match status" value="1"/>
</dbReference>
<evidence type="ECO:0000313" key="5">
    <source>
        <dbReference type="EMBL" id="GAB39128.1"/>
    </source>
</evidence>
<dbReference type="eggNOG" id="COG1463">
    <property type="taxonomic scope" value="Bacteria"/>
</dbReference>
<sequence>MRQYTITLGRPRSPISRAAIAEHLRPMRRIVRTQMGLTQSGRTQSGRTHGMRRRGDARRGVPAILTLIVAATVGLCGCSAMPGLTVEQLPLPAPGGIGDGKTLIAHFDNALNLPTRAKVKLNGTDVGEVSDIAVRDYTAIVQMKVAGDAQIPAGTGAQLRQATPLGDVFVALMPPANASGPSVADGTVLTGPTSAAATVEDILVSAAAVVDGGSLGSLQQIVTELSAAVAGGPSSPGNLQGAIKEFTTAISRLNANSAEVDRSFRNTSVLTADLAAGRPQIMAAINKLGPAIDTIDDQMNLILSTLDKTNSVTDAANDFLGSNSDSFVSLVGSLRTLTAELRDIPPILGPVSRNLGELTPKFAKTIRGNSVASSAKLYWLTTGFGFDSASRLPELQDLQAGGQSLEQTLTRVLAQLSGTKGCCG</sequence>
<keyword evidence="2" id="KW-0472">Membrane</keyword>
<proteinExistence type="predicted"/>
<dbReference type="InterPro" id="IPR024516">
    <property type="entry name" value="Mce_C"/>
</dbReference>
<dbReference type="EMBL" id="BAFC01000058">
    <property type="protein sequence ID" value="GAB39128.1"/>
    <property type="molecule type" value="Genomic_DNA"/>
</dbReference>
<reference evidence="5 6" key="1">
    <citation type="submission" date="2012-02" db="EMBL/GenBank/DDBJ databases">
        <title>Whole genome shotgun sequence of Gordonia sputi NBRC 100414.</title>
        <authorList>
            <person name="Yoshida I."/>
            <person name="Hosoyama A."/>
            <person name="Tsuchikane K."/>
            <person name="Katsumata H."/>
            <person name="Yamazaki S."/>
            <person name="Fujita N."/>
        </authorList>
    </citation>
    <scope>NUCLEOTIDE SEQUENCE [LARGE SCALE GENOMIC DNA]</scope>
    <source>
        <strain evidence="5 6">NBRC 100414</strain>
    </source>
</reference>
<accession>H5U070</accession>
<evidence type="ECO:0000313" key="6">
    <source>
        <dbReference type="Proteomes" id="UP000005845"/>
    </source>
</evidence>
<feature type="region of interest" description="Disordered" evidence="1">
    <location>
        <begin position="37"/>
        <end position="56"/>
    </location>
</feature>
<feature type="domain" description="Mce/MlaD" evidence="3">
    <location>
        <begin position="100"/>
        <end position="175"/>
    </location>
</feature>
<dbReference type="InterPro" id="IPR003399">
    <property type="entry name" value="Mce/MlaD"/>
</dbReference>
<evidence type="ECO:0000256" key="2">
    <source>
        <dbReference type="SAM" id="Phobius"/>
    </source>
</evidence>
<feature type="domain" description="Mammalian cell entry C-terminal" evidence="4">
    <location>
        <begin position="238"/>
        <end position="369"/>
    </location>
</feature>
<dbReference type="Pfam" id="PF02470">
    <property type="entry name" value="MlaD"/>
    <property type="match status" value="1"/>
</dbReference>
<dbReference type="InterPro" id="IPR052336">
    <property type="entry name" value="MlaD_Phospholipid_Transporter"/>
</dbReference>
<gene>
    <name evidence="5" type="primary">mceE</name>
    <name evidence="5" type="ORF">GOSPT_058_00810</name>
</gene>
<evidence type="ECO:0000259" key="4">
    <source>
        <dbReference type="Pfam" id="PF11887"/>
    </source>
</evidence>
<evidence type="ECO:0000256" key="1">
    <source>
        <dbReference type="SAM" id="MobiDB-lite"/>
    </source>
</evidence>
<feature type="transmembrane region" description="Helical" evidence="2">
    <location>
        <begin position="61"/>
        <end position="84"/>
    </location>
</feature>
<protein>
    <submittedName>
        <fullName evidence="5">Mce family protein</fullName>
    </submittedName>
</protein>
<comment type="caution">
    <text evidence="5">The sequence shown here is derived from an EMBL/GenBank/DDBJ whole genome shotgun (WGS) entry which is preliminary data.</text>
</comment>
<organism evidence="5 6">
    <name type="scientific">Gordonia sputi NBRC 100414</name>
    <dbReference type="NCBI Taxonomy" id="1089453"/>
    <lineage>
        <taxon>Bacteria</taxon>
        <taxon>Bacillati</taxon>
        <taxon>Actinomycetota</taxon>
        <taxon>Actinomycetes</taxon>
        <taxon>Mycobacteriales</taxon>
        <taxon>Gordoniaceae</taxon>
        <taxon>Gordonia</taxon>
    </lineage>
</organism>
<keyword evidence="6" id="KW-1185">Reference proteome</keyword>
<dbReference type="AlphaFoldDB" id="H5U070"/>
<keyword evidence="2" id="KW-1133">Transmembrane helix</keyword>
<keyword evidence="2" id="KW-0812">Transmembrane</keyword>